<accession>A0ABV0AHG8</accession>
<keyword evidence="9" id="KW-1185">Reference proteome</keyword>
<organism evidence="8 9">
    <name type="scientific">Microbispora maris</name>
    <dbReference type="NCBI Taxonomy" id="3144104"/>
    <lineage>
        <taxon>Bacteria</taxon>
        <taxon>Bacillati</taxon>
        <taxon>Actinomycetota</taxon>
        <taxon>Actinomycetes</taxon>
        <taxon>Streptosporangiales</taxon>
        <taxon>Streptosporangiaceae</taxon>
        <taxon>Microbispora</taxon>
    </lineage>
</organism>
<dbReference type="SUPFAM" id="SSF53807">
    <property type="entry name" value="Helical backbone' metal receptor"/>
    <property type="match status" value="1"/>
</dbReference>
<dbReference type="PROSITE" id="PS51257">
    <property type="entry name" value="PROKAR_LIPOPROTEIN"/>
    <property type="match status" value="1"/>
</dbReference>
<keyword evidence="3" id="KW-0479">Metal-binding</keyword>
<feature type="chain" id="PRO_5045806582" evidence="7">
    <location>
        <begin position="22"/>
        <end position="332"/>
    </location>
</feature>
<evidence type="ECO:0000256" key="1">
    <source>
        <dbReference type="ARBA" id="ARBA00004196"/>
    </source>
</evidence>
<protein>
    <submittedName>
        <fullName evidence="8">Metal ABC transporter substrate-binding protein</fullName>
    </submittedName>
</protein>
<comment type="similarity">
    <text evidence="5">Belongs to the bacterial solute-binding protein 9 family.</text>
</comment>
<dbReference type="RefSeq" id="WP_346224856.1">
    <property type="nucleotide sequence ID" value="NZ_JBDJAW010000004.1"/>
</dbReference>
<name>A0ABV0AHG8_9ACTN</name>
<evidence type="ECO:0000256" key="5">
    <source>
        <dbReference type="RuleBase" id="RU003512"/>
    </source>
</evidence>
<keyword evidence="2 5" id="KW-0813">Transport</keyword>
<dbReference type="PRINTS" id="PR00690">
    <property type="entry name" value="ADHESNFAMILY"/>
</dbReference>
<dbReference type="Pfam" id="PF01297">
    <property type="entry name" value="ZnuA"/>
    <property type="match status" value="1"/>
</dbReference>
<evidence type="ECO:0000256" key="2">
    <source>
        <dbReference type="ARBA" id="ARBA00022448"/>
    </source>
</evidence>
<comment type="caution">
    <text evidence="8">The sequence shown here is derived from an EMBL/GenBank/DDBJ whole genome shotgun (WGS) entry which is preliminary data.</text>
</comment>
<keyword evidence="4 7" id="KW-0732">Signal</keyword>
<dbReference type="EMBL" id="JBDJAW010000004">
    <property type="protein sequence ID" value="MEN3534775.1"/>
    <property type="molecule type" value="Genomic_DNA"/>
</dbReference>
<evidence type="ECO:0000256" key="7">
    <source>
        <dbReference type="SAM" id="SignalP"/>
    </source>
</evidence>
<reference evidence="8 9" key="1">
    <citation type="submission" date="2024-05" db="EMBL/GenBank/DDBJ databases">
        <title>Microbispora sp.ZYX-F-249.</title>
        <authorList>
            <person name="Xie H."/>
        </authorList>
    </citation>
    <scope>NUCLEOTIDE SEQUENCE [LARGE SCALE GENOMIC DNA]</scope>
    <source>
        <strain evidence="8 9">ZYX-F-249</strain>
    </source>
</reference>
<evidence type="ECO:0000313" key="8">
    <source>
        <dbReference type="EMBL" id="MEN3534775.1"/>
    </source>
</evidence>
<comment type="subcellular location">
    <subcellularLocation>
        <location evidence="1">Cell envelope</location>
    </subcellularLocation>
</comment>
<evidence type="ECO:0000256" key="6">
    <source>
        <dbReference type="SAM" id="MobiDB-lite"/>
    </source>
</evidence>
<dbReference type="Gene3D" id="3.40.50.1980">
    <property type="entry name" value="Nitrogenase molybdenum iron protein domain"/>
    <property type="match status" value="2"/>
</dbReference>
<dbReference type="PRINTS" id="PR00691">
    <property type="entry name" value="ADHESINB"/>
</dbReference>
<evidence type="ECO:0000313" key="9">
    <source>
        <dbReference type="Proteomes" id="UP001447516"/>
    </source>
</evidence>
<dbReference type="PANTHER" id="PTHR42953:SF1">
    <property type="entry name" value="METAL-BINDING PROTEIN HI_0362-RELATED"/>
    <property type="match status" value="1"/>
</dbReference>
<gene>
    <name evidence="8" type="ORF">AAH991_06655</name>
</gene>
<feature type="region of interest" description="Disordered" evidence="6">
    <location>
        <begin position="131"/>
        <end position="152"/>
    </location>
</feature>
<sequence>MFSPLARTLSSAALVVLFAAACGGAQKPSDSSDPALETARPLKVVATTTQVADFARNVGGDRVTVHQLLKPNVDPHDYEPSPADMRAIGEADVLVKNGVGLEKWLDETISAAGFDGTVVDASQNVQIRMGSEEGHEEGHGEEGHDHDESEGDPHIWHNPLNVKTMVATIEKAFAAADPRDAAAYQANRTAYDAKLDALDADIARKIESVPAARRKIVTNHDAFGYYLDRYKLTFVGSIIPSFDTSAELSAKQVSDLVAEIRSTGVAAIFSEASLPPKTAEAIGREAGVTVVAGEDALYGDSLGPEGSAGATYLQMEEHNTDTIVNALRGTAA</sequence>
<dbReference type="InterPro" id="IPR006128">
    <property type="entry name" value="Lipoprotein_PsaA-like"/>
</dbReference>
<feature type="signal peptide" evidence="7">
    <location>
        <begin position="1"/>
        <end position="21"/>
    </location>
</feature>
<dbReference type="InterPro" id="IPR006129">
    <property type="entry name" value="AdhesinB"/>
</dbReference>
<dbReference type="Proteomes" id="UP001447516">
    <property type="component" value="Unassembled WGS sequence"/>
</dbReference>
<evidence type="ECO:0000256" key="4">
    <source>
        <dbReference type="ARBA" id="ARBA00022729"/>
    </source>
</evidence>
<dbReference type="InterPro" id="IPR006127">
    <property type="entry name" value="ZnuA-like"/>
</dbReference>
<dbReference type="PANTHER" id="PTHR42953">
    <property type="entry name" value="HIGH-AFFINITY ZINC UPTAKE SYSTEM PROTEIN ZNUA-RELATED"/>
    <property type="match status" value="1"/>
</dbReference>
<evidence type="ECO:0000256" key="3">
    <source>
        <dbReference type="ARBA" id="ARBA00022723"/>
    </source>
</evidence>
<proteinExistence type="inferred from homology"/>
<dbReference type="InterPro" id="IPR050492">
    <property type="entry name" value="Bact_metal-bind_prot9"/>
</dbReference>